<name>A0A1E4TU99_PACTA</name>
<dbReference type="STRING" id="669874.A0A1E4TU99"/>
<evidence type="ECO:0000256" key="6">
    <source>
        <dbReference type="ARBA" id="ARBA00023242"/>
    </source>
</evidence>
<keyword evidence="5 9" id="KW-0175">Coiled coil</keyword>
<dbReference type="GO" id="GO:0005634">
    <property type="term" value="C:nucleus"/>
    <property type="evidence" value="ECO:0007669"/>
    <property type="project" value="UniProtKB-SubCell"/>
</dbReference>
<accession>A0A1E4TU99</accession>
<dbReference type="SMART" id="SM00968">
    <property type="entry name" value="SMC_hinge"/>
    <property type="match status" value="1"/>
</dbReference>
<dbReference type="Gene3D" id="3.30.70.1620">
    <property type="match status" value="1"/>
</dbReference>
<dbReference type="InterPro" id="IPR010935">
    <property type="entry name" value="SMC_hinge"/>
</dbReference>
<dbReference type="GO" id="GO:0000086">
    <property type="term" value="P:G2/M transition of mitotic cell cycle"/>
    <property type="evidence" value="ECO:0007669"/>
    <property type="project" value="EnsemblFungi"/>
</dbReference>
<dbReference type="CDD" id="cd03272">
    <property type="entry name" value="ABC_SMC3_euk"/>
    <property type="match status" value="1"/>
</dbReference>
<comment type="similarity">
    <text evidence="2">Belongs to the SMC family. SMC3 subfamily.</text>
</comment>
<feature type="compositionally biased region" description="Acidic residues" evidence="10">
    <location>
        <begin position="1058"/>
        <end position="1075"/>
    </location>
</feature>
<dbReference type="Gene3D" id="3.40.50.300">
    <property type="entry name" value="P-loop containing nucleotide triphosphate hydrolases"/>
    <property type="match status" value="2"/>
</dbReference>
<dbReference type="GO" id="GO:0042802">
    <property type="term" value="F:identical protein binding"/>
    <property type="evidence" value="ECO:0007669"/>
    <property type="project" value="EnsemblFungi"/>
</dbReference>
<dbReference type="InterPro" id="IPR027417">
    <property type="entry name" value="P-loop_NTPase"/>
</dbReference>
<comment type="subcellular location">
    <subcellularLocation>
        <location evidence="1 8">Nucleus</location>
    </subcellularLocation>
</comment>
<evidence type="ECO:0000256" key="10">
    <source>
        <dbReference type="SAM" id="MobiDB-lite"/>
    </source>
</evidence>
<evidence type="ECO:0000256" key="3">
    <source>
        <dbReference type="ARBA" id="ARBA00022618"/>
    </source>
</evidence>
<keyword evidence="3" id="KW-0132">Cell division</keyword>
<dbReference type="GO" id="GO:0005524">
    <property type="term" value="F:ATP binding"/>
    <property type="evidence" value="ECO:0007669"/>
    <property type="project" value="InterPro"/>
</dbReference>
<dbReference type="GO" id="GO:0007131">
    <property type="term" value="P:reciprocal meiotic recombination"/>
    <property type="evidence" value="ECO:0007669"/>
    <property type="project" value="EnsemblFungi"/>
</dbReference>
<dbReference type="SUPFAM" id="SSF52540">
    <property type="entry name" value="P-loop containing nucleoside triphosphate hydrolases"/>
    <property type="match status" value="1"/>
</dbReference>
<feature type="coiled-coil region" evidence="9">
    <location>
        <begin position="185"/>
        <end position="212"/>
    </location>
</feature>
<dbReference type="GO" id="GO:0019901">
    <property type="term" value="F:protein kinase binding"/>
    <property type="evidence" value="ECO:0007669"/>
    <property type="project" value="EnsemblFungi"/>
</dbReference>
<evidence type="ECO:0000256" key="9">
    <source>
        <dbReference type="SAM" id="Coils"/>
    </source>
</evidence>
<keyword evidence="4" id="KW-0498">Mitosis</keyword>
<keyword evidence="13" id="KW-1185">Reference proteome</keyword>
<organism evidence="12 13">
    <name type="scientific">Pachysolen tannophilus NRRL Y-2460</name>
    <dbReference type="NCBI Taxonomy" id="669874"/>
    <lineage>
        <taxon>Eukaryota</taxon>
        <taxon>Fungi</taxon>
        <taxon>Dikarya</taxon>
        <taxon>Ascomycota</taxon>
        <taxon>Saccharomycotina</taxon>
        <taxon>Pichiomycetes</taxon>
        <taxon>Pachysolenaceae</taxon>
        <taxon>Pachysolen</taxon>
    </lineage>
</organism>
<dbReference type="PANTHER" id="PTHR43977">
    <property type="entry name" value="STRUCTURAL MAINTENANCE OF CHROMOSOMES PROTEIN 3"/>
    <property type="match status" value="1"/>
</dbReference>
<evidence type="ECO:0000313" key="13">
    <source>
        <dbReference type="Proteomes" id="UP000094236"/>
    </source>
</evidence>
<dbReference type="Proteomes" id="UP000094236">
    <property type="component" value="Unassembled WGS sequence"/>
</dbReference>
<dbReference type="InterPro" id="IPR041741">
    <property type="entry name" value="SMC3_ABC_euk"/>
</dbReference>
<evidence type="ECO:0000259" key="11">
    <source>
        <dbReference type="SMART" id="SM00968"/>
    </source>
</evidence>
<dbReference type="InterPro" id="IPR036277">
    <property type="entry name" value="SMC_hinge_sf"/>
</dbReference>
<evidence type="ECO:0000256" key="1">
    <source>
        <dbReference type="ARBA" id="ARBA00004123"/>
    </source>
</evidence>
<gene>
    <name evidence="12" type="ORF">PACTADRAFT_3046</name>
</gene>
<evidence type="ECO:0000256" key="2">
    <source>
        <dbReference type="ARBA" id="ARBA00005917"/>
    </source>
</evidence>
<evidence type="ECO:0000256" key="8">
    <source>
        <dbReference type="PIRNR" id="PIRNR005719"/>
    </source>
</evidence>
<dbReference type="FunFam" id="3.40.50.300:FF:000370">
    <property type="entry name" value="Structural maintenance of chromosomes 3"/>
    <property type="match status" value="1"/>
</dbReference>
<keyword evidence="7" id="KW-0131">Cell cycle</keyword>
<dbReference type="GO" id="GO:0051177">
    <property type="term" value="P:meiotic sister chromatid cohesion"/>
    <property type="evidence" value="ECO:0007669"/>
    <property type="project" value="EnsemblFungi"/>
</dbReference>
<reference evidence="13" key="1">
    <citation type="submission" date="2016-05" db="EMBL/GenBank/DDBJ databases">
        <title>Comparative genomics of biotechnologically important yeasts.</title>
        <authorList>
            <consortium name="DOE Joint Genome Institute"/>
            <person name="Riley R."/>
            <person name="Haridas S."/>
            <person name="Wolfe K.H."/>
            <person name="Lopes M.R."/>
            <person name="Hittinger C.T."/>
            <person name="Goker M."/>
            <person name="Salamov A."/>
            <person name="Wisecaver J."/>
            <person name="Long T.M."/>
            <person name="Aerts A.L."/>
            <person name="Barry K."/>
            <person name="Choi C."/>
            <person name="Clum A."/>
            <person name="Coughlan A.Y."/>
            <person name="Deshpande S."/>
            <person name="Douglass A.P."/>
            <person name="Hanson S.J."/>
            <person name="Klenk H.-P."/>
            <person name="Labutti K."/>
            <person name="Lapidus A."/>
            <person name="Lindquist E."/>
            <person name="Lipzen A."/>
            <person name="Meier-Kolthoff J.P."/>
            <person name="Ohm R.A."/>
            <person name="Otillar R.P."/>
            <person name="Pangilinan J."/>
            <person name="Peng Y."/>
            <person name="Rokas A."/>
            <person name="Rosa C.A."/>
            <person name="Scheuner C."/>
            <person name="Sibirny A.A."/>
            <person name="Slot J.C."/>
            <person name="Stielow J.B."/>
            <person name="Sun H."/>
            <person name="Kurtzman C.P."/>
            <person name="Blackwell M."/>
            <person name="Grigoriev I.V."/>
            <person name="Jeffries T.W."/>
        </authorList>
    </citation>
    <scope>NUCLEOTIDE SEQUENCE [LARGE SCALE GENOMIC DNA]</scope>
    <source>
        <strain evidence="13">NRRL Y-2460</strain>
    </source>
</reference>
<dbReference type="InterPro" id="IPR001611">
    <property type="entry name" value="Leu-rich_rpt"/>
</dbReference>
<dbReference type="Pfam" id="PF06470">
    <property type="entry name" value="SMC_hinge"/>
    <property type="match status" value="1"/>
</dbReference>
<dbReference type="InterPro" id="IPR024704">
    <property type="entry name" value="SMC"/>
</dbReference>
<feature type="domain" description="SMC hinge" evidence="11">
    <location>
        <begin position="519"/>
        <end position="631"/>
    </location>
</feature>
<feature type="coiled-coil region" evidence="9">
    <location>
        <begin position="670"/>
        <end position="922"/>
    </location>
</feature>
<dbReference type="Pfam" id="PF02463">
    <property type="entry name" value="SMC_N"/>
    <property type="match status" value="1"/>
</dbReference>
<sequence length="1214" mass="139293">MYIKKIVIQGFKTYKNTTIIDSFSPHYNVVVGRNGSGKSNFFAAIRFVLSDAYTHMTREERQSLIHEGSGTVMSAFVEIVFDNQDRRFPIDKDEVIIRRTIGLKKDDYSLDHKSATRSDIMNLLESAGFSKSNPYYIVPQGRITTLTNAKDHERLALLKEVAGAKIFEVKLKESLKEMDNSSKRREKIDEMLSFIENRLEDLNLEKNDLKNFEKLKNSKKILEFNLFDKELTTLNDSIEEINMNYNNFVESTNNYIQDLTKRESVIKKFDESIVVLNSNKKLIEIDKQQIDLYVNDLLSKISSTKLKLAELASSGHADQLKINKENLANLNQIIIDKEAELMSLDPTVDEFHSRENELNKVLLELKSRQRLLLAKQGRYDKFKSKKERDNWLKSEISKLQNSITSKNEDLDSLKSNHQSLELQIAQVVQETESLNGNLTQKITDTNITSKELYSLKETYNTLIDERKSLWREDSRLRSILSNYQNELDRSRQQVNDTMDRAMSHGLEAVRRITENLKLDGVYGPLGELIEVSEKYKTAVEVVGGNSLFHIVVDNDQTATIIMDELIREKAGRVTFMPLNRIKSKPVSYPEGGVAVPLIKKIGFEPFLEPIVRQVFGKTVVVYNLEKGAEISKNYKLNAITLDGDRCDRKGVLTGGFREFERSRLDTLRHYKKWKKEFDEIDEKLLELEQKLNRKDQEINAVNEQVTLKRKAFDENINARESLKTKILELQNKEQRLKEELINDNTLIHSLEESLILLTNELKEHNSELSQPFKNSVTTEELNEMSELNSHISSVENELTAVTDKLNEIELESSKITSELNDNLRPRKEELLKKLSTNDTENDNEEKEKAQNLLNSLNKELEELNSKSEELSNSFNEICNELAKNEENLNKANDSQRAILKKLDNLTKNSEKSLNKKASLSARRDEVTRKIRELGILPEEAFTSFKNDSAEFLLKELNRVNDKLKKYNHINRKALEQSITFTKQRDDLVSRRDELDTAKQSIEDLINVLEQRKDEAIIRTFKEVGEGFTEIFEKLVPRGTGKLIMQRRSTHGTSAATADDSDVEMMDDSPNDNDYDDSSRNMRTAASSSIDNYIGVSIEVSFNSKNDEQQRIEQLSGGQKTVCAIALILAIQKCDPAPFYAFDEIDAALDTQYRISVAKLINELTEDGKQFICTTFRPEMLEVADTFLGVIFSNKVSTVSEINREEALGFIEGQS</sequence>
<dbReference type="AlphaFoldDB" id="A0A1E4TU99"/>
<proteinExistence type="inferred from homology"/>
<dbReference type="GO" id="GO:1990414">
    <property type="term" value="P:replication-born double-strand break repair via sister chromatid exchange"/>
    <property type="evidence" value="ECO:0007669"/>
    <property type="project" value="EnsemblFungi"/>
</dbReference>
<feature type="region of interest" description="Disordered" evidence="10">
    <location>
        <begin position="1045"/>
        <end position="1081"/>
    </location>
</feature>
<feature type="coiled-coil region" evidence="9">
    <location>
        <begin position="949"/>
        <end position="1018"/>
    </location>
</feature>
<dbReference type="GO" id="GO:0051301">
    <property type="term" value="P:cell division"/>
    <property type="evidence" value="ECO:0007669"/>
    <property type="project" value="UniProtKB-KW"/>
</dbReference>
<dbReference type="GO" id="GO:0007130">
    <property type="term" value="P:synaptonemal complex assembly"/>
    <property type="evidence" value="ECO:0007669"/>
    <property type="project" value="EnsemblFungi"/>
</dbReference>
<protein>
    <recommendedName>
        <fullName evidence="8">Structural maintenance of chromosomes protein</fullName>
    </recommendedName>
</protein>
<evidence type="ECO:0000256" key="5">
    <source>
        <dbReference type="ARBA" id="ARBA00023054"/>
    </source>
</evidence>
<dbReference type="FunFam" id="3.40.50.300:FF:000424">
    <property type="entry name" value="Structural maintenance of chromosomes 3"/>
    <property type="match status" value="1"/>
</dbReference>
<dbReference type="GO" id="GO:0016887">
    <property type="term" value="F:ATP hydrolysis activity"/>
    <property type="evidence" value="ECO:0007669"/>
    <property type="project" value="EnsemblFungi"/>
</dbReference>
<evidence type="ECO:0000256" key="4">
    <source>
        <dbReference type="ARBA" id="ARBA00022776"/>
    </source>
</evidence>
<dbReference type="SUPFAM" id="SSF75553">
    <property type="entry name" value="Smc hinge domain"/>
    <property type="match status" value="1"/>
</dbReference>
<dbReference type="Gene3D" id="1.20.1060.20">
    <property type="match status" value="1"/>
</dbReference>
<dbReference type="PROSITE" id="PS51450">
    <property type="entry name" value="LRR"/>
    <property type="match status" value="1"/>
</dbReference>
<evidence type="ECO:0000256" key="7">
    <source>
        <dbReference type="ARBA" id="ARBA00023306"/>
    </source>
</evidence>
<dbReference type="PIRSF" id="PIRSF005719">
    <property type="entry name" value="SMC"/>
    <property type="match status" value="1"/>
</dbReference>
<dbReference type="InterPro" id="IPR003395">
    <property type="entry name" value="RecF/RecN/SMC_N"/>
</dbReference>
<dbReference type="EMBL" id="KV454014">
    <property type="protein sequence ID" value="ODV95345.1"/>
    <property type="molecule type" value="Genomic_DNA"/>
</dbReference>
<dbReference type="OrthoDB" id="431497at2759"/>
<dbReference type="GO" id="GO:0030892">
    <property type="term" value="C:mitotic cohesin complex"/>
    <property type="evidence" value="ECO:0007669"/>
    <property type="project" value="EnsemblFungi"/>
</dbReference>
<feature type="coiled-coil region" evidence="9">
    <location>
        <begin position="396"/>
        <end position="430"/>
    </location>
</feature>
<keyword evidence="6 8" id="KW-0539">Nucleus</keyword>
<evidence type="ECO:0000313" key="12">
    <source>
        <dbReference type="EMBL" id="ODV95345.1"/>
    </source>
</evidence>
<dbReference type="GO" id="GO:0007064">
    <property type="term" value="P:mitotic sister chromatid cohesion"/>
    <property type="evidence" value="ECO:0007669"/>
    <property type="project" value="EnsemblFungi"/>
</dbReference>